<gene>
    <name evidence="1" type="ORF">PoB_004786800</name>
</gene>
<organism evidence="1 2">
    <name type="scientific">Plakobranchus ocellatus</name>
    <dbReference type="NCBI Taxonomy" id="259542"/>
    <lineage>
        <taxon>Eukaryota</taxon>
        <taxon>Metazoa</taxon>
        <taxon>Spiralia</taxon>
        <taxon>Lophotrochozoa</taxon>
        <taxon>Mollusca</taxon>
        <taxon>Gastropoda</taxon>
        <taxon>Heterobranchia</taxon>
        <taxon>Euthyneura</taxon>
        <taxon>Panpulmonata</taxon>
        <taxon>Sacoglossa</taxon>
        <taxon>Placobranchoidea</taxon>
        <taxon>Plakobranchidae</taxon>
        <taxon>Plakobranchus</taxon>
    </lineage>
</organism>
<accession>A0AAV4BQH5</accession>
<dbReference type="AlphaFoldDB" id="A0AAV4BQH5"/>
<proteinExistence type="predicted"/>
<keyword evidence="2" id="KW-1185">Reference proteome</keyword>
<evidence type="ECO:0000313" key="1">
    <source>
        <dbReference type="EMBL" id="GFO21363.1"/>
    </source>
</evidence>
<reference evidence="1 2" key="1">
    <citation type="journal article" date="2021" name="Elife">
        <title>Chloroplast acquisition without the gene transfer in kleptoplastic sea slugs, Plakobranchus ocellatus.</title>
        <authorList>
            <person name="Maeda T."/>
            <person name="Takahashi S."/>
            <person name="Yoshida T."/>
            <person name="Shimamura S."/>
            <person name="Takaki Y."/>
            <person name="Nagai Y."/>
            <person name="Toyoda A."/>
            <person name="Suzuki Y."/>
            <person name="Arimoto A."/>
            <person name="Ishii H."/>
            <person name="Satoh N."/>
            <person name="Nishiyama T."/>
            <person name="Hasebe M."/>
            <person name="Maruyama T."/>
            <person name="Minagawa J."/>
            <person name="Obokata J."/>
            <person name="Shigenobu S."/>
        </authorList>
    </citation>
    <scope>NUCLEOTIDE SEQUENCE [LARGE SCALE GENOMIC DNA]</scope>
</reference>
<evidence type="ECO:0000313" key="2">
    <source>
        <dbReference type="Proteomes" id="UP000735302"/>
    </source>
</evidence>
<protein>
    <submittedName>
        <fullName evidence="1">Uncharacterized protein</fullName>
    </submittedName>
</protein>
<name>A0AAV4BQH5_9GAST</name>
<sequence length="113" mass="12395">MADRLGRQKNKLLSWLKLSPGDGDASSTEQAQKSSKIIWCPVTGSGNSSAILAQSGRMDVSFPQGFNLKQIQGLVPGLCVYNYHIDRKQHDHLRFSSLHQAGTSVAESNSRPR</sequence>
<dbReference type="EMBL" id="BLXT01005252">
    <property type="protein sequence ID" value="GFO21363.1"/>
    <property type="molecule type" value="Genomic_DNA"/>
</dbReference>
<comment type="caution">
    <text evidence="1">The sequence shown here is derived from an EMBL/GenBank/DDBJ whole genome shotgun (WGS) entry which is preliminary data.</text>
</comment>
<dbReference type="Proteomes" id="UP000735302">
    <property type="component" value="Unassembled WGS sequence"/>
</dbReference>